<reference evidence="2" key="1">
    <citation type="submission" date="2017-08" db="EMBL/GenBank/DDBJ databases">
        <authorList>
            <person name="Varghese N."/>
            <person name="Submissions S."/>
        </authorList>
    </citation>
    <scope>NUCLEOTIDE SEQUENCE [LARGE SCALE GENOMIC DNA]</scope>
    <source>
        <strain evidence="2">DSM 4725</strain>
    </source>
</reference>
<proteinExistence type="predicted"/>
<dbReference type="InterPro" id="IPR045584">
    <property type="entry name" value="Pilin-like"/>
</dbReference>
<accession>A0A285VFY2</accession>
<name>A0A285VFY2_9ACTN</name>
<protein>
    <submittedName>
        <fullName evidence="1">Uncharacterized protein</fullName>
    </submittedName>
</protein>
<evidence type="ECO:0000313" key="1">
    <source>
        <dbReference type="EMBL" id="SOC51451.1"/>
    </source>
</evidence>
<dbReference type="SUPFAM" id="SSF54523">
    <property type="entry name" value="Pili subunits"/>
    <property type="match status" value="1"/>
</dbReference>
<gene>
    <name evidence="1" type="ORF">SAMN05660748_3730</name>
</gene>
<sequence length="123" mass="13426">MVLGLIELAVVLAVLALLGTVGWSLWTALRQNAAVAPLPSRQRAQLAAAVAQARWVPAHDEIDGTTRILVRRTYTGLDGLPAVLDERVLQTFPAQDPAWEARFTEAMSAARFRCAYLNAEESQ</sequence>
<evidence type="ECO:0000313" key="2">
    <source>
        <dbReference type="Proteomes" id="UP000219435"/>
    </source>
</evidence>
<dbReference type="AlphaFoldDB" id="A0A285VFY2"/>
<dbReference type="RefSeq" id="WP_097196518.1">
    <property type="nucleotide sequence ID" value="NZ_OBQI01000006.1"/>
</dbReference>
<dbReference type="OrthoDB" id="5197212at2"/>
<dbReference type="Proteomes" id="UP000219435">
    <property type="component" value="Unassembled WGS sequence"/>
</dbReference>
<organism evidence="1 2">
    <name type="scientific">Blastococcus aggregatus</name>
    <dbReference type="NCBI Taxonomy" id="38502"/>
    <lineage>
        <taxon>Bacteria</taxon>
        <taxon>Bacillati</taxon>
        <taxon>Actinomycetota</taxon>
        <taxon>Actinomycetes</taxon>
        <taxon>Geodermatophilales</taxon>
        <taxon>Geodermatophilaceae</taxon>
        <taxon>Blastococcus</taxon>
    </lineage>
</organism>
<dbReference type="EMBL" id="OBQI01000006">
    <property type="protein sequence ID" value="SOC51451.1"/>
    <property type="molecule type" value="Genomic_DNA"/>
</dbReference>
<keyword evidence="2" id="KW-1185">Reference proteome</keyword>